<dbReference type="AlphaFoldDB" id="A0A9P7J9X5"/>
<dbReference type="RefSeq" id="XP_041167865.1">
    <property type="nucleotide sequence ID" value="XM_041296871.1"/>
</dbReference>
<dbReference type="Proteomes" id="UP000719766">
    <property type="component" value="Unassembled WGS sequence"/>
</dbReference>
<sequence length="55" mass="6467">MNSERQVRNWFDDPHDMQTTTASTSGLHSHPPPTEVPSPLRSHFQIVNLWHRMQM</sequence>
<dbReference type="EMBL" id="JABBWE010000001">
    <property type="protein sequence ID" value="KAG1810200.1"/>
    <property type="molecule type" value="Genomic_DNA"/>
</dbReference>
<dbReference type="GeneID" id="64590635"/>
<evidence type="ECO:0000313" key="2">
    <source>
        <dbReference type="EMBL" id="KAG1810200.1"/>
    </source>
</evidence>
<protein>
    <submittedName>
        <fullName evidence="2">Uncharacterized protein</fullName>
    </submittedName>
</protein>
<name>A0A9P7J9X5_9AGAM</name>
<feature type="compositionally biased region" description="Basic and acidic residues" evidence="1">
    <location>
        <begin position="1"/>
        <end position="16"/>
    </location>
</feature>
<evidence type="ECO:0000256" key="1">
    <source>
        <dbReference type="SAM" id="MobiDB-lite"/>
    </source>
</evidence>
<evidence type="ECO:0000313" key="3">
    <source>
        <dbReference type="Proteomes" id="UP000719766"/>
    </source>
</evidence>
<organism evidence="2 3">
    <name type="scientific">Suillus plorans</name>
    <dbReference type="NCBI Taxonomy" id="116603"/>
    <lineage>
        <taxon>Eukaryota</taxon>
        <taxon>Fungi</taxon>
        <taxon>Dikarya</taxon>
        <taxon>Basidiomycota</taxon>
        <taxon>Agaricomycotina</taxon>
        <taxon>Agaricomycetes</taxon>
        <taxon>Agaricomycetidae</taxon>
        <taxon>Boletales</taxon>
        <taxon>Suillineae</taxon>
        <taxon>Suillaceae</taxon>
        <taxon>Suillus</taxon>
    </lineage>
</organism>
<gene>
    <name evidence="2" type="ORF">HD556DRAFT_1223255</name>
</gene>
<keyword evidence="3" id="KW-1185">Reference proteome</keyword>
<feature type="compositionally biased region" description="Polar residues" evidence="1">
    <location>
        <begin position="17"/>
        <end position="27"/>
    </location>
</feature>
<proteinExistence type="predicted"/>
<reference evidence="2" key="1">
    <citation type="journal article" date="2020" name="New Phytol.">
        <title>Comparative genomics reveals dynamic genome evolution in host specialist ectomycorrhizal fungi.</title>
        <authorList>
            <person name="Lofgren L.A."/>
            <person name="Nguyen N.H."/>
            <person name="Vilgalys R."/>
            <person name="Ruytinx J."/>
            <person name="Liao H.L."/>
            <person name="Branco S."/>
            <person name="Kuo A."/>
            <person name="LaButti K."/>
            <person name="Lipzen A."/>
            <person name="Andreopoulos W."/>
            <person name="Pangilinan J."/>
            <person name="Riley R."/>
            <person name="Hundley H."/>
            <person name="Na H."/>
            <person name="Barry K."/>
            <person name="Grigoriev I.V."/>
            <person name="Stajich J.E."/>
            <person name="Kennedy P.G."/>
        </authorList>
    </citation>
    <scope>NUCLEOTIDE SEQUENCE</scope>
    <source>
        <strain evidence="2">S12</strain>
    </source>
</reference>
<comment type="caution">
    <text evidence="2">The sequence shown here is derived from an EMBL/GenBank/DDBJ whole genome shotgun (WGS) entry which is preliminary data.</text>
</comment>
<feature type="region of interest" description="Disordered" evidence="1">
    <location>
        <begin position="1"/>
        <end position="40"/>
    </location>
</feature>
<accession>A0A9P7J9X5</accession>